<feature type="chain" id="PRO_5016789147" evidence="1">
    <location>
        <begin position="20"/>
        <end position="92"/>
    </location>
</feature>
<evidence type="ECO:0000256" key="1">
    <source>
        <dbReference type="SAM" id="SignalP"/>
    </source>
</evidence>
<dbReference type="VEuPathDB" id="FungiDB:Bcin06g02690"/>
<gene>
    <name evidence="2" type="ORF">BCIN_06g02690</name>
</gene>
<proteinExistence type="predicted"/>
<dbReference type="Proteomes" id="UP000001798">
    <property type="component" value="Chromosome 6"/>
</dbReference>
<feature type="signal peptide" evidence="1">
    <location>
        <begin position="1"/>
        <end position="19"/>
    </location>
</feature>
<reference evidence="2 3" key="1">
    <citation type="journal article" date="2011" name="PLoS Genet.">
        <title>Genomic analysis of the necrotrophic fungal pathogens Sclerotinia sclerotiorum and Botrytis cinerea.</title>
        <authorList>
            <person name="Amselem J."/>
            <person name="Cuomo C.A."/>
            <person name="van Kan J.A."/>
            <person name="Viaud M."/>
            <person name="Benito E.P."/>
            <person name="Couloux A."/>
            <person name="Coutinho P.M."/>
            <person name="de Vries R.P."/>
            <person name="Dyer P.S."/>
            <person name="Fillinger S."/>
            <person name="Fournier E."/>
            <person name="Gout L."/>
            <person name="Hahn M."/>
            <person name="Kohn L."/>
            <person name="Lapalu N."/>
            <person name="Plummer K.M."/>
            <person name="Pradier J.M."/>
            <person name="Quevillon E."/>
            <person name="Sharon A."/>
            <person name="Simon A."/>
            <person name="ten Have A."/>
            <person name="Tudzynski B."/>
            <person name="Tudzynski P."/>
            <person name="Wincker P."/>
            <person name="Andrew M."/>
            <person name="Anthouard V."/>
            <person name="Beever R.E."/>
            <person name="Beffa R."/>
            <person name="Benoit I."/>
            <person name="Bouzid O."/>
            <person name="Brault B."/>
            <person name="Chen Z."/>
            <person name="Choquer M."/>
            <person name="Collemare J."/>
            <person name="Cotton P."/>
            <person name="Danchin E.G."/>
            <person name="Da Silva C."/>
            <person name="Gautier A."/>
            <person name="Giraud C."/>
            <person name="Giraud T."/>
            <person name="Gonzalez C."/>
            <person name="Grossetete S."/>
            <person name="Guldener U."/>
            <person name="Henrissat B."/>
            <person name="Howlett B.J."/>
            <person name="Kodira C."/>
            <person name="Kretschmer M."/>
            <person name="Lappartient A."/>
            <person name="Leroch M."/>
            <person name="Levis C."/>
            <person name="Mauceli E."/>
            <person name="Neuveglise C."/>
            <person name="Oeser B."/>
            <person name="Pearson M."/>
            <person name="Poulain J."/>
            <person name="Poussereau N."/>
            <person name="Quesneville H."/>
            <person name="Rascle C."/>
            <person name="Schumacher J."/>
            <person name="Segurens B."/>
            <person name="Sexton A."/>
            <person name="Silva E."/>
            <person name="Sirven C."/>
            <person name="Soanes D.M."/>
            <person name="Talbot N.J."/>
            <person name="Templeton M."/>
            <person name="Yandava C."/>
            <person name="Yarden O."/>
            <person name="Zeng Q."/>
            <person name="Rollins J.A."/>
            <person name="Lebrun M.H."/>
            <person name="Dickman M."/>
        </authorList>
    </citation>
    <scope>NUCLEOTIDE SEQUENCE [LARGE SCALE GENOMIC DNA]</scope>
    <source>
        <strain evidence="2 3">B05.10</strain>
    </source>
</reference>
<dbReference type="AlphaFoldDB" id="A0A384JJP4"/>
<keyword evidence="3" id="KW-1185">Reference proteome</keyword>
<name>A0A384JJP4_BOTFB</name>
<accession>A0A384JJP4</accession>
<dbReference type="RefSeq" id="XP_024549194.1">
    <property type="nucleotide sequence ID" value="XM_024693408.1"/>
</dbReference>
<keyword evidence="1" id="KW-0732">Signal</keyword>
<dbReference type="KEGG" id="bfu:BCIN_06g02690"/>
<dbReference type="OrthoDB" id="10286414at2759"/>
<organism evidence="2 3">
    <name type="scientific">Botryotinia fuckeliana (strain B05.10)</name>
    <name type="common">Noble rot fungus</name>
    <name type="synonym">Botrytis cinerea</name>
    <dbReference type="NCBI Taxonomy" id="332648"/>
    <lineage>
        <taxon>Eukaryota</taxon>
        <taxon>Fungi</taxon>
        <taxon>Dikarya</taxon>
        <taxon>Ascomycota</taxon>
        <taxon>Pezizomycotina</taxon>
        <taxon>Leotiomycetes</taxon>
        <taxon>Helotiales</taxon>
        <taxon>Sclerotiniaceae</taxon>
        <taxon>Botrytis</taxon>
    </lineage>
</organism>
<dbReference type="EMBL" id="CP009810">
    <property type="protein sequence ID" value="ATZ50783.1"/>
    <property type="molecule type" value="Genomic_DNA"/>
</dbReference>
<reference evidence="2 3" key="3">
    <citation type="journal article" date="2017" name="Mol. Plant Pathol.">
        <title>A gapless genome sequence of the fungus Botrytis cinerea.</title>
        <authorList>
            <person name="Van Kan J.A."/>
            <person name="Stassen J.H."/>
            <person name="Mosbach A."/>
            <person name="Van Der Lee T.A."/>
            <person name="Faino L."/>
            <person name="Farmer A.D."/>
            <person name="Papasotiriou D.G."/>
            <person name="Zhou S."/>
            <person name="Seidl M.F."/>
            <person name="Cottam E."/>
            <person name="Edel D."/>
            <person name="Hahn M."/>
            <person name="Schwartz D.C."/>
            <person name="Dietrich R.A."/>
            <person name="Widdison S."/>
            <person name="Scalliet G."/>
        </authorList>
    </citation>
    <scope>NUCLEOTIDE SEQUENCE [LARGE SCALE GENOMIC DNA]</scope>
    <source>
        <strain evidence="2 3">B05.10</strain>
    </source>
</reference>
<evidence type="ECO:0000313" key="2">
    <source>
        <dbReference type="EMBL" id="ATZ50783.1"/>
    </source>
</evidence>
<evidence type="ECO:0000313" key="3">
    <source>
        <dbReference type="Proteomes" id="UP000001798"/>
    </source>
</evidence>
<dbReference type="GeneID" id="36394237"/>
<protein>
    <submittedName>
        <fullName evidence="2">Uncharacterized protein</fullName>
    </submittedName>
</protein>
<reference evidence="2 3" key="2">
    <citation type="journal article" date="2012" name="Eukaryot. Cell">
        <title>Genome update of Botrytis cinerea strains B05.10 and T4.</title>
        <authorList>
            <person name="Staats M."/>
            <person name="van Kan J.A."/>
        </authorList>
    </citation>
    <scope>NUCLEOTIDE SEQUENCE [LARGE SCALE GENOMIC DNA]</scope>
    <source>
        <strain evidence="2 3">B05.10</strain>
    </source>
</reference>
<sequence>MQFSKIFSFLMGFTVLATALPILSENGCEEVEAPSAYANGETGLVGRTCAILKRAEATPKVNGCEEVDAPAAYEAGETGIEKKKRTCQILKK</sequence>